<reference evidence="1 2" key="1">
    <citation type="submission" date="2019-09" db="EMBL/GenBank/DDBJ databases">
        <title>Screening of Novel Bioactive Compounds from Soil-Associated.</title>
        <authorList>
            <person name="Zhao S."/>
        </authorList>
    </citation>
    <scope>NUCLEOTIDE SEQUENCE [LARGE SCALE GENOMIC DNA]</scope>
    <source>
        <strain evidence="1 2">HIT-DPA4</strain>
    </source>
</reference>
<organism evidence="1 2">
    <name type="scientific">Streptomyces luteolifulvus</name>
    <dbReference type="NCBI Taxonomy" id="2615112"/>
    <lineage>
        <taxon>Bacteria</taxon>
        <taxon>Bacillati</taxon>
        <taxon>Actinomycetota</taxon>
        <taxon>Actinomycetes</taxon>
        <taxon>Kitasatosporales</taxon>
        <taxon>Streptomycetaceae</taxon>
        <taxon>Streptomyces</taxon>
    </lineage>
</organism>
<keyword evidence="2" id="KW-1185">Reference proteome</keyword>
<gene>
    <name evidence="1" type="ORF">F7R91_32650</name>
</gene>
<dbReference type="EMBL" id="VZRB01000032">
    <property type="protein sequence ID" value="KAB1141439.1"/>
    <property type="molecule type" value="Genomic_DNA"/>
</dbReference>
<accession>A0A6H9URV0</accession>
<protein>
    <submittedName>
        <fullName evidence="1">Uncharacterized protein</fullName>
    </submittedName>
</protein>
<dbReference type="AlphaFoldDB" id="A0A6H9URV0"/>
<evidence type="ECO:0000313" key="2">
    <source>
        <dbReference type="Proteomes" id="UP000442707"/>
    </source>
</evidence>
<evidence type="ECO:0000313" key="1">
    <source>
        <dbReference type="EMBL" id="KAB1141439.1"/>
    </source>
</evidence>
<dbReference type="Proteomes" id="UP000442707">
    <property type="component" value="Unassembled WGS sequence"/>
</dbReference>
<proteinExistence type="predicted"/>
<name>A0A6H9URV0_9ACTN</name>
<comment type="caution">
    <text evidence="1">The sequence shown here is derived from an EMBL/GenBank/DDBJ whole genome shotgun (WGS) entry which is preliminary data.</text>
</comment>
<sequence length="71" mass="6848">MLDGGRMLALLAFEAAQDEFDLGGDAPGGAVGVAPVAGLVEDPAGVGERLLAGDYAGGHAAALHSCEAGTP</sequence>